<keyword evidence="2" id="KW-1185">Reference proteome</keyword>
<dbReference type="AlphaFoldDB" id="C6M850"/>
<sequence length="52" mass="5712">MAFGRKIHNSDDPLFQTTTEAEKTYVGRVCGNGVHISVILSPDVHKSKILPC</sequence>
<gene>
    <name evidence="1" type="ORF">NEISICOT_02716</name>
</gene>
<protein>
    <submittedName>
        <fullName evidence="1">Uncharacterized protein</fullName>
    </submittedName>
</protein>
<comment type="caution">
    <text evidence="1">The sequence shown here is derived from an EMBL/GenBank/DDBJ whole genome shotgun (WGS) entry which is preliminary data.</text>
</comment>
<accession>C6M850</accession>
<dbReference type="EMBL" id="ACKO02000019">
    <property type="protein sequence ID" value="EET43495.1"/>
    <property type="molecule type" value="Genomic_DNA"/>
</dbReference>
<proteinExistence type="predicted"/>
<dbReference type="Proteomes" id="UP000005365">
    <property type="component" value="Unassembled WGS sequence"/>
</dbReference>
<name>C6M850_NEISI</name>
<reference evidence="1" key="1">
    <citation type="submission" date="2009-07" db="EMBL/GenBank/DDBJ databases">
        <authorList>
            <person name="Weinstock G."/>
            <person name="Sodergren E."/>
            <person name="Clifton S."/>
            <person name="Fulton L."/>
            <person name="Fulton B."/>
            <person name="Courtney L."/>
            <person name="Fronick C."/>
            <person name="Harrison M."/>
            <person name="Strong C."/>
            <person name="Farmer C."/>
            <person name="Delahaunty K."/>
            <person name="Markovic C."/>
            <person name="Hall O."/>
            <person name="Minx P."/>
            <person name="Tomlinson C."/>
            <person name="Mitreva M."/>
            <person name="Nelson J."/>
            <person name="Hou S."/>
            <person name="Wollam A."/>
            <person name="Pepin K.H."/>
            <person name="Johnson M."/>
            <person name="Bhonagiri V."/>
            <person name="Nash W.E."/>
            <person name="Warren W."/>
            <person name="Chinwalla A."/>
            <person name="Mardis E.R."/>
            <person name="Wilson R.K."/>
        </authorList>
    </citation>
    <scope>NUCLEOTIDE SEQUENCE [LARGE SCALE GENOMIC DNA]</scope>
    <source>
        <strain evidence="1">ATCC 29256</strain>
    </source>
</reference>
<evidence type="ECO:0000313" key="1">
    <source>
        <dbReference type="EMBL" id="EET43495.1"/>
    </source>
</evidence>
<organism evidence="1 2">
    <name type="scientific">Neisseria sicca ATCC 29256</name>
    <dbReference type="NCBI Taxonomy" id="547045"/>
    <lineage>
        <taxon>Bacteria</taxon>
        <taxon>Pseudomonadati</taxon>
        <taxon>Pseudomonadota</taxon>
        <taxon>Betaproteobacteria</taxon>
        <taxon>Neisseriales</taxon>
        <taxon>Neisseriaceae</taxon>
        <taxon>Neisseria</taxon>
    </lineage>
</organism>
<evidence type="ECO:0000313" key="2">
    <source>
        <dbReference type="Proteomes" id="UP000005365"/>
    </source>
</evidence>